<dbReference type="OrthoDB" id="9797743at2"/>
<dbReference type="InterPro" id="IPR010976">
    <property type="entry name" value="B-phosphoglucomutase_hydrolase"/>
</dbReference>
<evidence type="ECO:0000313" key="12">
    <source>
        <dbReference type="Proteomes" id="UP000284057"/>
    </source>
</evidence>
<keyword evidence="3" id="KW-0597">Phosphoprotein</keyword>
<evidence type="ECO:0000256" key="3">
    <source>
        <dbReference type="ARBA" id="ARBA00022553"/>
    </source>
</evidence>
<dbReference type="GO" id="GO:0016787">
    <property type="term" value="F:hydrolase activity"/>
    <property type="evidence" value="ECO:0007669"/>
    <property type="project" value="UniProtKB-KW"/>
</dbReference>
<evidence type="ECO:0000313" key="11">
    <source>
        <dbReference type="EMBL" id="RIQ18237.1"/>
    </source>
</evidence>
<comment type="caution">
    <text evidence="11">The sequence shown here is derived from an EMBL/GenBank/DDBJ whole genome shotgun (WGS) entry which is preliminary data.</text>
</comment>
<keyword evidence="4" id="KW-0479">Metal-binding</keyword>
<dbReference type="InterPro" id="IPR051600">
    <property type="entry name" value="Beta-PGM-like"/>
</dbReference>
<dbReference type="RefSeq" id="WP_119661927.1">
    <property type="nucleotide sequence ID" value="NZ_QUAL01000190.1"/>
</dbReference>
<evidence type="ECO:0000256" key="4">
    <source>
        <dbReference type="ARBA" id="ARBA00022723"/>
    </source>
</evidence>
<evidence type="ECO:0000256" key="10">
    <source>
        <dbReference type="ARBA" id="ARBA00044991"/>
    </source>
</evidence>
<dbReference type="SUPFAM" id="SSF56784">
    <property type="entry name" value="HAD-like"/>
    <property type="match status" value="1"/>
</dbReference>
<keyword evidence="12" id="KW-1185">Reference proteome</keyword>
<dbReference type="InterPro" id="IPR023198">
    <property type="entry name" value="PGP-like_dom2"/>
</dbReference>
<evidence type="ECO:0000256" key="2">
    <source>
        <dbReference type="ARBA" id="ARBA00006171"/>
    </source>
</evidence>
<evidence type="ECO:0000256" key="1">
    <source>
        <dbReference type="ARBA" id="ARBA00001946"/>
    </source>
</evidence>
<evidence type="ECO:0000256" key="7">
    <source>
        <dbReference type="ARBA" id="ARBA00023277"/>
    </source>
</evidence>
<dbReference type="Proteomes" id="UP000284057">
    <property type="component" value="Unassembled WGS sequence"/>
</dbReference>
<dbReference type="Gene3D" id="1.10.150.240">
    <property type="entry name" value="Putative phosphatase, domain 2"/>
    <property type="match status" value="1"/>
</dbReference>
<comment type="similarity">
    <text evidence="2">Belongs to the HAD-like hydrolase superfamily. CbbY/CbbZ/Gph/YieH family.</text>
</comment>
<evidence type="ECO:0000256" key="5">
    <source>
        <dbReference type="ARBA" id="ARBA00022842"/>
    </source>
</evidence>
<comment type="cofactor">
    <cofactor evidence="1">
        <name>Mg(2+)</name>
        <dbReference type="ChEBI" id="CHEBI:18420"/>
    </cofactor>
</comment>
<evidence type="ECO:0000256" key="9">
    <source>
        <dbReference type="ARBA" id="ARBA00044968"/>
    </source>
</evidence>
<keyword evidence="7" id="KW-0119">Carbohydrate metabolism</keyword>
<dbReference type="EMBL" id="QUAL01000190">
    <property type="protein sequence ID" value="RIQ18237.1"/>
    <property type="molecule type" value="Genomic_DNA"/>
</dbReference>
<dbReference type="EC" id="5.4.2.6" evidence="9"/>
<dbReference type="InterPro" id="IPR036412">
    <property type="entry name" value="HAD-like_sf"/>
</dbReference>
<keyword evidence="6" id="KW-0413">Isomerase</keyword>
<dbReference type="SFLD" id="SFLDS00003">
    <property type="entry name" value="Haloacid_Dehalogenase"/>
    <property type="match status" value="1"/>
</dbReference>
<dbReference type="GO" id="GO:0046872">
    <property type="term" value="F:metal ion binding"/>
    <property type="evidence" value="ECO:0007669"/>
    <property type="project" value="UniProtKB-KW"/>
</dbReference>
<evidence type="ECO:0000256" key="6">
    <source>
        <dbReference type="ARBA" id="ARBA00023235"/>
    </source>
</evidence>
<dbReference type="AlphaFoldDB" id="A0A418KL12"/>
<dbReference type="NCBIfam" id="TIGR02009">
    <property type="entry name" value="PGMB-YQAB-SF"/>
    <property type="match status" value="1"/>
</dbReference>
<dbReference type="Pfam" id="PF00702">
    <property type="entry name" value="Hydrolase"/>
    <property type="match status" value="1"/>
</dbReference>
<dbReference type="InterPro" id="IPR006439">
    <property type="entry name" value="HAD-SF_hydro_IA"/>
</dbReference>
<evidence type="ECO:0000256" key="8">
    <source>
        <dbReference type="ARBA" id="ARBA00044926"/>
    </source>
</evidence>
<comment type="catalytic activity">
    <reaction evidence="8">
        <text>beta-D-glucose 1-phosphate = beta-D-glucose 6-phosphate</text>
        <dbReference type="Rhea" id="RHEA:20113"/>
        <dbReference type="ChEBI" id="CHEBI:57684"/>
        <dbReference type="ChEBI" id="CHEBI:58247"/>
        <dbReference type="EC" id="5.4.2.6"/>
    </reaction>
</comment>
<protein>
    <recommendedName>
        <fullName evidence="10">Beta-phosphoglucomutase</fullName>
        <ecNumber evidence="9">5.4.2.6</ecNumber>
    </recommendedName>
</protein>
<dbReference type="GO" id="GO:0008801">
    <property type="term" value="F:beta-phosphoglucomutase activity"/>
    <property type="evidence" value="ECO:0007669"/>
    <property type="project" value="UniProtKB-EC"/>
</dbReference>
<dbReference type="PANTHER" id="PTHR46193">
    <property type="entry name" value="6-PHOSPHOGLUCONATE PHOSPHATASE"/>
    <property type="match status" value="1"/>
</dbReference>
<dbReference type="Gene3D" id="3.40.50.1000">
    <property type="entry name" value="HAD superfamily/HAD-like"/>
    <property type="match status" value="1"/>
</dbReference>
<gene>
    <name evidence="11" type="ORF">DY240_21690</name>
</gene>
<keyword evidence="5" id="KW-0460">Magnesium</keyword>
<name>A0A418KL12_9ACTN</name>
<dbReference type="PANTHER" id="PTHR46193:SF18">
    <property type="entry name" value="HEXITOL PHOSPHATASE B"/>
    <property type="match status" value="1"/>
</dbReference>
<dbReference type="SFLD" id="SFLDG01129">
    <property type="entry name" value="C1.5:_HAD__Beta-PGM__Phosphata"/>
    <property type="match status" value="1"/>
</dbReference>
<dbReference type="NCBIfam" id="TIGR01509">
    <property type="entry name" value="HAD-SF-IA-v3"/>
    <property type="match status" value="1"/>
</dbReference>
<organism evidence="11 12">
    <name type="scientific">Jiangella rhizosphaerae</name>
    <dbReference type="NCBI Taxonomy" id="2293569"/>
    <lineage>
        <taxon>Bacteria</taxon>
        <taxon>Bacillati</taxon>
        <taxon>Actinomycetota</taxon>
        <taxon>Actinomycetes</taxon>
        <taxon>Jiangellales</taxon>
        <taxon>Jiangellaceae</taxon>
        <taxon>Jiangella</taxon>
    </lineage>
</organism>
<proteinExistence type="inferred from homology"/>
<reference evidence="11 12" key="1">
    <citation type="submission" date="2018-09" db="EMBL/GenBank/DDBJ databases">
        <title>Isolation, diversity and antifungal activity of actinobacteria from wheat.</title>
        <authorList>
            <person name="Han C."/>
        </authorList>
    </citation>
    <scope>NUCLEOTIDE SEQUENCE [LARGE SCALE GENOMIC DNA]</scope>
    <source>
        <strain evidence="11 12">NEAU-YY265</strain>
    </source>
</reference>
<keyword evidence="11" id="KW-0378">Hydrolase</keyword>
<dbReference type="InterPro" id="IPR023214">
    <property type="entry name" value="HAD_sf"/>
</dbReference>
<accession>A0A418KL12</accession>
<sequence>MTTATLYLDLLDAVIFDVDGVVTDTARVHATAWKATFDGFLRRYGSEHDLQLPGFDADSDYLRFVDGKPRLDGVRDFLAARGIGLPESGDGDTVASLAEEKTRRFVEAVERTGVTAYPETVSVLRELRRRYVPTAAVSSSRHCDQVLRAAGVGELFDVRVDGNDLERLGLPGKPDPAPFVEAARRLGARPATCAVVEDAIAGVRAGHSGAFGVIIGVDRRGARCGSMYEAGATVVVSSPADVVLVERTPLRFAPPRRGQVGAVSKDRPAIWSP</sequence>